<name>A0A417YHP7_9BACI</name>
<dbReference type="AlphaFoldDB" id="A0A417YHP7"/>
<feature type="transmembrane region" description="Helical" evidence="1">
    <location>
        <begin position="30"/>
        <end position="50"/>
    </location>
</feature>
<sequence>MTGVFFAKSLFYLMAIYAVNDKFAVFTKKCYNSVTIVFLIASRILLYFFADRMMDAFFYNRF</sequence>
<keyword evidence="1" id="KW-0472">Membrane</keyword>
<comment type="caution">
    <text evidence="2">The sequence shown here is derived from an EMBL/GenBank/DDBJ whole genome shotgun (WGS) entry which is preliminary data.</text>
</comment>
<gene>
    <name evidence="2" type="ORF">D1B31_21170</name>
</gene>
<proteinExistence type="predicted"/>
<keyword evidence="1" id="KW-0812">Transmembrane</keyword>
<evidence type="ECO:0000256" key="1">
    <source>
        <dbReference type="SAM" id="Phobius"/>
    </source>
</evidence>
<accession>A0A417YHP7</accession>
<dbReference type="EMBL" id="QWEG01000019">
    <property type="protein sequence ID" value="RHW32437.1"/>
    <property type="molecule type" value="Genomic_DNA"/>
</dbReference>
<evidence type="ECO:0000313" key="3">
    <source>
        <dbReference type="Proteomes" id="UP000284416"/>
    </source>
</evidence>
<keyword evidence="1" id="KW-1133">Transmembrane helix</keyword>
<evidence type="ECO:0000313" key="2">
    <source>
        <dbReference type="EMBL" id="RHW32437.1"/>
    </source>
</evidence>
<protein>
    <submittedName>
        <fullName evidence="2">Uncharacterized protein</fullName>
    </submittedName>
</protein>
<keyword evidence="3" id="KW-1185">Reference proteome</keyword>
<reference evidence="2 3" key="1">
    <citation type="journal article" date="2017" name="Int. J. Syst. Evol. Microbiol.">
        <title>Bacillus notoginsengisoli sp. nov., a novel bacterium isolated from the rhizosphere of Panax notoginseng.</title>
        <authorList>
            <person name="Zhang M.Y."/>
            <person name="Cheng J."/>
            <person name="Cai Y."/>
            <person name="Zhang T.Y."/>
            <person name="Wu Y.Y."/>
            <person name="Manikprabhu D."/>
            <person name="Li W.J."/>
            <person name="Zhang Y.X."/>
        </authorList>
    </citation>
    <scope>NUCLEOTIDE SEQUENCE [LARGE SCALE GENOMIC DNA]</scope>
    <source>
        <strain evidence="2 3">JCM 30743</strain>
    </source>
</reference>
<dbReference type="Proteomes" id="UP000284416">
    <property type="component" value="Unassembled WGS sequence"/>
</dbReference>
<organism evidence="2 3">
    <name type="scientific">Neobacillus notoginsengisoli</name>
    <dbReference type="NCBI Taxonomy" id="1578198"/>
    <lineage>
        <taxon>Bacteria</taxon>
        <taxon>Bacillati</taxon>
        <taxon>Bacillota</taxon>
        <taxon>Bacilli</taxon>
        <taxon>Bacillales</taxon>
        <taxon>Bacillaceae</taxon>
        <taxon>Neobacillus</taxon>
    </lineage>
</organism>